<keyword evidence="7" id="KW-0444">Lipid biosynthesis</keyword>
<dbReference type="EMBL" id="SRMO01000094">
    <property type="protein sequence ID" value="TGG90208.1"/>
    <property type="molecule type" value="Genomic_DNA"/>
</dbReference>
<evidence type="ECO:0000256" key="17">
    <source>
        <dbReference type="SAM" id="Phobius"/>
    </source>
</evidence>
<evidence type="ECO:0000256" key="9">
    <source>
        <dbReference type="ARBA" id="ARBA00022692"/>
    </source>
</evidence>
<dbReference type="Proteomes" id="UP000317990">
    <property type="component" value="Unassembled WGS sequence"/>
</dbReference>
<comment type="caution">
    <text evidence="18">The sequence shown here is derived from an EMBL/GenBank/DDBJ whole genome shotgun (WGS) entry which is preliminary data.</text>
</comment>
<accession>A0A524RKK2</accession>
<dbReference type="Pfam" id="PF01148">
    <property type="entry name" value="CTP_transf_1"/>
    <property type="match status" value="1"/>
</dbReference>
<evidence type="ECO:0000256" key="1">
    <source>
        <dbReference type="ARBA" id="ARBA00001698"/>
    </source>
</evidence>
<comment type="catalytic activity">
    <reaction evidence="1 16">
        <text>a 1,2-diacyl-sn-glycero-3-phosphate + CTP + H(+) = a CDP-1,2-diacyl-sn-glycerol + diphosphate</text>
        <dbReference type="Rhea" id="RHEA:16229"/>
        <dbReference type="ChEBI" id="CHEBI:15378"/>
        <dbReference type="ChEBI" id="CHEBI:33019"/>
        <dbReference type="ChEBI" id="CHEBI:37563"/>
        <dbReference type="ChEBI" id="CHEBI:58332"/>
        <dbReference type="ChEBI" id="CHEBI:58608"/>
        <dbReference type="EC" id="2.7.7.41"/>
    </reaction>
</comment>
<dbReference type="AlphaFoldDB" id="A0A524RKK2"/>
<sequence length="293" mass="30277">MPLNPRLMSGLLAAGVGVGVIRAGGWWFTLLLAVIVHLALVEFFGLARIKGIRAAVKTTLVACHVLLALTQLAAIGEFSAFQTLAAGVLPLAGSIICGWLLLQPITGSIADIAASIFGLFYLGFLPSHWLKLRAVEQFAELGSWAHRYELSSGLMPGLVVTLLALGLVLAADIGAYVCGKLFGRAPLSPVSPRKTIEGACGGTAAAAVVGASSAVVVGWPLPLLSGALLGLLVALFALVGDLTESMMKRDAGVKDSGDLIPGHGGILDRVDSYLFTPAVVFYFVAGLLPLIPA</sequence>
<dbReference type="PANTHER" id="PTHR47101:SF1">
    <property type="entry name" value="PHOSPHATIDATE CYTIDYLYLTRANSFERASE 4, CHLOROPLASTIC"/>
    <property type="match status" value="1"/>
</dbReference>
<evidence type="ECO:0000256" key="5">
    <source>
        <dbReference type="ARBA" id="ARBA00010185"/>
    </source>
</evidence>
<comment type="similarity">
    <text evidence="5 16">Belongs to the CDS family.</text>
</comment>
<evidence type="ECO:0000256" key="13">
    <source>
        <dbReference type="ARBA" id="ARBA00023136"/>
    </source>
</evidence>
<keyword evidence="11 17" id="KW-1133">Transmembrane helix</keyword>
<protein>
    <recommendedName>
        <fullName evidence="6 16">Phosphatidate cytidylyltransferase</fullName>
        <ecNumber evidence="6 16">2.7.7.41</ecNumber>
    </recommendedName>
</protein>
<dbReference type="GO" id="GO:0004605">
    <property type="term" value="F:phosphatidate cytidylyltransferase activity"/>
    <property type="evidence" value="ECO:0007669"/>
    <property type="project" value="UniProtKB-EC"/>
</dbReference>
<evidence type="ECO:0000256" key="2">
    <source>
        <dbReference type="ARBA" id="ARBA00004141"/>
    </source>
</evidence>
<evidence type="ECO:0000256" key="11">
    <source>
        <dbReference type="ARBA" id="ARBA00022989"/>
    </source>
</evidence>
<keyword evidence="8 16" id="KW-0808">Transferase</keyword>
<keyword evidence="15" id="KW-1208">Phospholipid metabolism</keyword>
<gene>
    <name evidence="18" type="ORF">ERJ67_11220</name>
</gene>
<dbReference type="GO" id="GO:0016020">
    <property type="term" value="C:membrane"/>
    <property type="evidence" value="ECO:0007669"/>
    <property type="project" value="UniProtKB-SubCell"/>
</dbReference>
<feature type="transmembrane region" description="Helical" evidence="17">
    <location>
        <begin position="80"/>
        <end position="102"/>
    </location>
</feature>
<evidence type="ECO:0000256" key="3">
    <source>
        <dbReference type="ARBA" id="ARBA00005119"/>
    </source>
</evidence>
<feature type="transmembrane region" description="Helical" evidence="17">
    <location>
        <begin position="109"/>
        <end position="130"/>
    </location>
</feature>
<evidence type="ECO:0000313" key="19">
    <source>
        <dbReference type="Proteomes" id="UP000317990"/>
    </source>
</evidence>
<dbReference type="PROSITE" id="PS01315">
    <property type="entry name" value="CDS"/>
    <property type="match status" value="1"/>
</dbReference>
<feature type="transmembrane region" description="Helical" evidence="17">
    <location>
        <begin position="54"/>
        <end position="74"/>
    </location>
</feature>
<comment type="pathway">
    <text evidence="3 16">Phospholipid metabolism; CDP-diacylglycerol biosynthesis; CDP-diacylglycerol from sn-glycerol 3-phosphate: step 3/3.</text>
</comment>
<dbReference type="PANTHER" id="PTHR47101">
    <property type="entry name" value="PHOSPHATIDATE CYTIDYLYLTRANSFERASE 5, CHLOROPLASTIC"/>
    <property type="match status" value="1"/>
</dbReference>
<name>A0A524RKK2_9CHRO</name>
<proteinExistence type="inferred from homology"/>
<comment type="subcellular location">
    <subcellularLocation>
        <location evidence="2">Membrane</location>
        <topology evidence="2">Multi-pass membrane protein</topology>
    </subcellularLocation>
</comment>
<evidence type="ECO:0000256" key="4">
    <source>
        <dbReference type="ARBA" id="ARBA00005189"/>
    </source>
</evidence>
<reference evidence="18 19" key="1">
    <citation type="journal article" date="2019" name="mSystems">
        <title>Life at home and on the roam: Genomic adaptions reflect the dual lifestyle of an intracellular, facultative symbiont.</title>
        <authorList>
            <person name="Burgsdorf I."/>
        </authorList>
    </citation>
    <scope>NUCLEOTIDE SEQUENCE [LARGE SCALE GENOMIC DNA]</scope>
    <source>
        <strain evidence="18">277cV</strain>
    </source>
</reference>
<evidence type="ECO:0000256" key="6">
    <source>
        <dbReference type="ARBA" id="ARBA00012487"/>
    </source>
</evidence>
<feature type="transmembrane region" description="Helical" evidence="17">
    <location>
        <begin position="223"/>
        <end position="240"/>
    </location>
</feature>
<comment type="pathway">
    <text evidence="4">Lipid metabolism.</text>
</comment>
<evidence type="ECO:0000256" key="7">
    <source>
        <dbReference type="ARBA" id="ARBA00022516"/>
    </source>
</evidence>
<dbReference type="UniPathway" id="UPA00557">
    <property type="reaction ID" value="UER00614"/>
</dbReference>
<dbReference type="InterPro" id="IPR000374">
    <property type="entry name" value="PC_trans"/>
</dbReference>
<organism evidence="18 19">
    <name type="scientific">Aphanocapsa feldmannii 277cV</name>
    <dbReference type="NCBI Taxonomy" id="2507553"/>
    <lineage>
        <taxon>Bacteria</taxon>
        <taxon>Bacillati</taxon>
        <taxon>Cyanobacteriota</taxon>
        <taxon>Cyanophyceae</taxon>
        <taxon>Oscillatoriophycideae</taxon>
        <taxon>Chroococcales</taxon>
        <taxon>Microcystaceae</taxon>
        <taxon>Aphanocapsa</taxon>
    </lineage>
</organism>
<feature type="transmembrane region" description="Helical" evidence="17">
    <location>
        <begin position="26"/>
        <end position="47"/>
    </location>
</feature>
<keyword evidence="12" id="KW-0443">Lipid metabolism</keyword>
<feature type="transmembrane region" description="Helical" evidence="17">
    <location>
        <begin position="273"/>
        <end position="291"/>
    </location>
</feature>
<evidence type="ECO:0000256" key="15">
    <source>
        <dbReference type="ARBA" id="ARBA00023264"/>
    </source>
</evidence>
<evidence type="ECO:0000256" key="14">
    <source>
        <dbReference type="ARBA" id="ARBA00023209"/>
    </source>
</evidence>
<keyword evidence="14" id="KW-0594">Phospholipid biosynthesis</keyword>
<dbReference type="GO" id="GO:0016024">
    <property type="term" value="P:CDP-diacylglycerol biosynthetic process"/>
    <property type="evidence" value="ECO:0007669"/>
    <property type="project" value="UniProtKB-UniPathway"/>
</dbReference>
<evidence type="ECO:0000256" key="12">
    <source>
        <dbReference type="ARBA" id="ARBA00023098"/>
    </source>
</evidence>
<evidence type="ECO:0000313" key="18">
    <source>
        <dbReference type="EMBL" id="TGG90208.1"/>
    </source>
</evidence>
<evidence type="ECO:0000256" key="8">
    <source>
        <dbReference type="ARBA" id="ARBA00022679"/>
    </source>
</evidence>
<keyword evidence="13 17" id="KW-0472">Membrane</keyword>
<evidence type="ECO:0000256" key="16">
    <source>
        <dbReference type="RuleBase" id="RU003938"/>
    </source>
</evidence>
<keyword evidence="9 16" id="KW-0812">Transmembrane</keyword>
<evidence type="ECO:0000256" key="10">
    <source>
        <dbReference type="ARBA" id="ARBA00022695"/>
    </source>
</evidence>
<feature type="transmembrane region" description="Helical" evidence="17">
    <location>
        <begin position="150"/>
        <end position="177"/>
    </location>
</feature>
<keyword evidence="10 16" id="KW-0548">Nucleotidyltransferase</keyword>
<dbReference type="EC" id="2.7.7.41" evidence="6 16"/>